<protein>
    <submittedName>
        <fullName evidence="2">Uncharacterized protein</fullName>
    </submittedName>
</protein>
<comment type="caution">
    <text evidence="2">The sequence shown here is derived from an EMBL/GenBank/DDBJ whole genome shotgun (WGS) entry which is preliminary data.</text>
</comment>
<dbReference type="AlphaFoldDB" id="A0AAN8JL44"/>
<organism evidence="2 3">
    <name type="scientific">Patella caerulea</name>
    <name type="common">Rayed Mediterranean limpet</name>
    <dbReference type="NCBI Taxonomy" id="87958"/>
    <lineage>
        <taxon>Eukaryota</taxon>
        <taxon>Metazoa</taxon>
        <taxon>Spiralia</taxon>
        <taxon>Lophotrochozoa</taxon>
        <taxon>Mollusca</taxon>
        <taxon>Gastropoda</taxon>
        <taxon>Patellogastropoda</taxon>
        <taxon>Patelloidea</taxon>
        <taxon>Patellidae</taxon>
        <taxon>Patella</taxon>
    </lineage>
</organism>
<proteinExistence type="predicted"/>
<gene>
    <name evidence="2" type="ORF">SNE40_015431</name>
</gene>
<reference evidence="2 3" key="1">
    <citation type="submission" date="2024-01" db="EMBL/GenBank/DDBJ databases">
        <title>The genome of the rayed Mediterranean limpet Patella caerulea (Linnaeus, 1758).</title>
        <authorList>
            <person name="Anh-Thu Weber A."/>
            <person name="Halstead-Nussloch G."/>
        </authorList>
    </citation>
    <scope>NUCLEOTIDE SEQUENCE [LARGE SCALE GENOMIC DNA]</scope>
    <source>
        <strain evidence="2">AATW-2023a</strain>
        <tissue evidence="2">Whole specimen</tissue>
    </source>
</reference>
<evidence type="ECO:0000313" key="3">
    <source>
        <dbReference type="Proteomes" id="UP001347796"/>
    </source>
</evidence>
<dbReference type="Gene3D" id="3.30.710.10">
    <property type="entry name" value="Potassium Channel Kv1.1, Chain A"/>
    <property type="match status" value="1"/>
</dbReference>
<sequence>MHLIKRQNMKFGPDEQREYRLFRDNRRNNICAFLRRPVSEQERQEARRKITAPIATGKENTNIRDTVKKEKAQGKRKILVGITDNPTSPGLRAIKIKRNIQESTYIFTSSSALQPPATQEPQPSAPQPSSPLSLEAETISLAPSSTSFSSLSVSRAQSPGHPTVFYTPTNRTELKLVNIKEQQSPVVLIVGGFQFTTSKFTLKADPNSLLAELIKEDSPVKPGTRAISWLFSTT</sequence>
<evidence type="ECO:0000256" key="1">
    <source>
        <dbReference type="SAM" id="MobiDB-lite"/>
    </source>
</evidence>
<keyword evidence="3" id="KW-1185">Reference proteome</keyword>
<dbReference type="Proteomes" id="UP001347796">
    <property type="component" value="Unassembled WGS sequence"/>
</dbReference>
<dbReference type="InterPro" id="IPR011333">
    <property type="entry name" value="SKP1/BTB/POZ_sf"/>
</dbReference>
<name>A0AAN8JL44_PATCE</name>
<dbReference type="EMBL" id="JAZGQO010000010">
    <property type="protein sequence ID" value="KAK6177305.1"/>
    <property type="molecule type" value="Genomic_DNA"/>
</dbReference>
<accession>A0AAN8JL44</accession>
<feature type="region of interest" description="Disordered" evidence="1">
    <location>
        <begin position="111"/>
        <end position="133"/>
    </location>
</feature>
<evidence type="ECO:0000313" key="2">
    <source>
        <dbReference type="EMBL" id="KAK6177305.1"/>
    </source>
</evidence>